<dbReference type="Pfam" id="PF00483">
    <property type="entry name" value="NTP_transferase"/>
    <property type="match status" value="1"/>
</dbReference>
<name>A0A133Q1Y6_9BACT</name>
<evidence type="ECO:0000256" key="1">
    <source>
        <dbReference type="ARBA" id="ARBA00022679"/>
    </source>
</evidence>
<accession>A0A133Q1Y6</accession>
<keyword evidence="1" id="KW-0808">Transferase</keyword>
<gene>
    <name evidence="4" type="ORF">HMPREF3226_01840</name>
</gene>
<dbReference type="eggNOG" id="COG1208">
    <property type="taxonomic scope" value="Bacteria"/>
</dbReference>
<evidence type="ECO:0000259" key="3">
    <source>
        <dbReference type="Pfam" id="PF00483"/>
    </source>
</evidence>
<evidence type="ECO:0000313" key="5">
    <source>
        <dbReference type="Proteomes" id="UP000070533"/>
    </source>
</evidence>
<evidence type="ECO:0000313" key="4">
    <source>
        <dbReference type="EMBL" id="KXA36895.1"/>
    </source>
</evidence>
<dbReference type="PANTHER" id="PTHR43584:SF8">
    <property type="entry name" value="N-ACETYLMURAMATE ALPHA-1-PHOSPHATE URIDYLYLTRANSFERASE"/>
    <property type="match status" value="1"/>
</dbReference>
<protein>
    <recommendedName>
        <fullName evidence="3">Nucleotidyl transferase domain-containing protein</fullName>
    </recommendedName>
</protein>
<dbReference type="SUPFAM" id="SSF53448">
    <property type="entry name" value="Nucleotide-diphospho-sugar transferases"/>
    <property type="match status" value="1"/>
</dbReference>
<comment type="caution">
    <text evidence="4">The sequence shown here is derived from an EMBL/GenBank/DDBJ whole genome shotgun (WGS) entry which is preliminary data.</text>
</comment>
<evidence type="ECO:0000256" key="2">
    <source>
        <dbReference type="ARBA" id="ARBA00022695"/>
    </source>
</evidence>
<feature type="domain" description="Nucleotidyl transferase" evidence="3">
    <location>
        <begin position="25"/>
        <end position="259"/>
    </location>
</feature>
<sequence length="260" mass="29475">MVKAGEGIKFHNYNDIEFNKMKYAIIAAGEGSRLVEEGVKSPKPLVKINGEFLIDRLIRIFLQNTASEICVICNSAMTEVAEHLNEVKNRIKDNGQVTLNLIVKSTPSSMHSFFELSKFLGNEPFVLTTVDTIFQEEDFKDYIKSFHRALHENVDAFMGVTDFVDDEKPLYVGVEKELIVNGFFDKNDADYKYISGGIYGLTPRTITTLNRCISSGRSKMRNFQRALLSDGLTVHAYPFSKVLDIDHVQDIIKAEDFLKQ</sequence>
<dbReference type="AlphaFoldDB" id="A0A133Q1Y6"/>
<dbReference type="EMBL" id="LRQG01000149">
    <property type="protein sequence ID" value="KXA36895.1"/>
    <property type="molecule type" value="Genomic_DNA"/>
</dbReference>
<reference evidence="5" key="1">
    <citation type="submission" date="2016-01" db="EMBL/GenBank/DDBJ databases">
        <authorList>
            <person name="Mitreva M."/>
            <person name="Pepin K.H."/>
            <person name="Mihindukulasuriya K.A."/>
            <person name="Fulton R."/>
            <person name="Fronick C."/>
            <person name="O'Laughlin M."/>
            <person name="Miner T."/>
            <person name="Herter B."/>
            <person name="Rosa B.A."/>
            <person name="Cordes M."/>
            <person name="Tomlinson C."/>
            <person name="Wollam A."/>
            <person name="Palsikar V.B."/>
            <person name="Mardis E.R."/>
            <person name="Wilson R.K."/>
        </authorList>
    </citation>
    <scope>NUCLEOTIDE SEQUENCE [LARGE SCALE GENOMIC DNA]</scope>
    <source>
        <strain evidence="5">MJR7716</strain>
    </source>
</reference>
<dbReference type="InterPro" id="IPR050065">
    <property type="entry name" value="GlmU-like"/>
</dbReference>
<dbReference type="GO" id="GO:0016779">
    <property type="term" value="F:nucleotidyltransferase activity"/>
    <property type="evidence" value="ECO:0007669"/>
    <property type="project" value="UniProtKB-KW"/>
</dbReference>
<proteinExistence type="predicted"/>
<dbReference type="Proteomes" id="UP000070533">
    <property type="component" value="Unassembled WGS sequence"/>
</dbReference>
<dbReference type="InterPro" id="IPR005835">
    <property type="entry name" value="NTP_transferase_dom"/>
</dbReference>
<keyword evidence="2" id="KW-0548">Nucleotidyltransferase</keyword>
<dbReference type="InterPro" id="IPR029044">
    <property type="entry name" value="Nucleotide-diphossugar_trans"/>
</dbReference>
<organism evidence="4 5">
    <name type="scientific">Prevotella corporis</name>
    <dbReference type="NCBI Taxonomy" id="28128"/>
    <lineage>
        <taxon>Bacteria</taxon>
        <taxon>Pseudomonadati</taxon>
        <taxon>Bacteroidota</taxon>
        <taxon>Bacteroidia</taxon>
        <taxon>Bacteroidales</taxon>
        <taxon>Prevotellaceae</taxon>
        <taxon>Prevotella</taxon>
    </lineage>
</organism>
<keyword evidence="5" id="KW-1185">Reference proteome</keyword>
<dbReference type="PATRIC" id="fig|28128.5.peg.1889"/>
<dbReference type="STRING" id="28128.HMPREF3226_01840"/>
<dbReference type="Gene3D" id="3.90.550.10">
    <property type="entry name" value="Spore Coat Polysaccharide Biosynthesis Protein SpsA, Chain A"/>
    <property type="match status" value="1"/>
</dbReference>
<dbReference type="PANTHER" id="PTHR43584">
    <property type="entry name" value="NUCLEOTIDYL TRANSFERASE"/>
    <property type="match status" value="1"/>
</dbReference>